<feature type="domain" description="ABC-type transport auxiliary lipoprotein component" evidence="2">
    <location>
        <begin position="27"/>
        <end position="175"/>
    </location>
</feature>
<reference evidence="3 4" key="1">
    <citation type="submission" date="2020-03" db="EMBL/GenBank/DDBJ databases">
        <title>Complete genome sequence of Orbus sp. IPMB12 (BCRC 80908).</title>
        <authorList>
            <person name="Lo W.-S."/>
            <person name="Chang T.-H."/>
            <person name="Kuo C.-H."/>
        </authorList>
    </citation>
    <scope>NUCLEOTIDE SEQUENCE [LARGE SCALE GENOMIC DNA]</scope>
    <source>
        <strain evidence="3 4">IPMB12</strain>
    </source>
</reference>
<gene>
    <name evidence="3" type="ORF">IPMB12_09335</name>
</gene>
<dbReference type="FunCoup" id="A0A6G9ICA9">
    <property type="interactions" value="9"/>
</dbReference>
<name>A0A6G9ICA9_9GAMM</name>
<feature type="signal peptide" evidence="1">
    <location>
        <begin position="1"/>
        <end position="22"/>
    </location>
</feature>
<dbReference type="InterPro" id="IPR005586">
    <property type="entry name" value="ABC_trans_aux"/>
</dbReference>
<dbReference type="RefSeq" id="WP_166917087.1">
    <property type="nucleotide sequence ID" value="NZ_CP050253.1"/>
</dbReference>
<dbReference type="Gene3D" id="3.40.50.10610">
    <property type="entry name" value="ABC-type transport auxiliary lipoprotein component"/>
    <property type="match status" value="1"/>
</dbReference>
<evidence type="ECO:0000259" key="2">
    <source>
        <dbReference type="Pfam" id="PF03886"/>
    </source>
</evidence>
<protein>
    <recommendedName>
        <fullName evidence="2">ABC-type transport auxiliary lipoprotein component domain-containing protein</fullName>
    </recommendedName>
</protein>
<dbReference type="Pfam" id="PF03886">
    <property type="entry name" value="ABC_trans_aux"/>
    <property type="match status" value="1"/>
</dbReference>
<evidence type="ECO:0000256" key="1">
    <source>
        <dbReference type="SAM" id="SignalP"/>
    </source>
</evidence>
<dbReference type="SUPFAM" id="SSF159594">
    <property type="entry name" value="XCC0632-like"/>
    <property type="match status" value="1"/>
</dbReference>
<proteinExistence type="predicted"/>
<organism evidence="3 4">
    <name type="scientific">Zophobihabitans entericus</name>
    <dbReference type="NCBI Taxonomy" id="1635327"/>
    <lineage>
        <taxon>Bacteria</taxon>
        <taxon>Pseudomonadati</taxon>
        <taxon>Pseudomonadota</taxon>
        <taxon>Gammaproteobacteria</taxon>
        <taxon>Orbales</taxon>
        <taxon>Orbaceae</taxon>
        <taxon>Zophobihabitans</taxon>
    </lineage>
</organism>
<dbReference type="EMBL" id="CP050253">
    <property type="protein sequence ID" value="QIQ21865.1"/>
    <property type="molecule type" value="Genomic_DNA"/>
</dbReference>
<dbReference type="AlphaFoldDB" id="A0A6G9ICA9"/>
<dbReference type="KEGG" id="orb:IPMB12_09335"/>
<sequence>MKKLIVTLCVLFVVSCSSSSPAKRYFQLTSDFSQTEQPASQAVKDFIWIESVNVAPYLNTLGIVYQTNDVEYVTANNNLWASSLSQQITARVVHDLSMLLPGRLVSDKPLSKPVTTLKVFIDSFHGHYAGDALIKGRWIINHNDTMTVKNFNYVIRQSQDGYEDLVKTLSKGWQEEEVDLVKTTKL</sequence>
<dbReference type="PROSITE" id="PS51257">
    <property type="entry name" value="PROKAR_LIPOPROTEIN"/>
    <property type="match status" value="1"/>
</dbReference>
<evidence type="ECO:0000313" key="3">
    <source>
        <dbReference type="EMBL" id="QIQ21865.1"/>
    </source>
</evidence>
<dbReference type="Proteomes" id="UP000501168">
    <property type="component" value="Chromosome"/>
</dbReference>
<evidence type="ECO:0000313" key="4">
    <source>
        <dbReference type="Proteomes" id="UP000501168"/>
    </source>
</evidence>
<feature type="chain" id="PRO_5026125613" description="ABC-type transport auxiliary lipoprotein component domain-containing protein" evidence="1">
    <location>
        <begin position="23"/>
        <end position="186"/>
    </location>
</feature>
<keyword evidence="1" id="KW-0732">Signal</keyword>
<accession>A0A6G9ICA9</accession>
<keyword evidence="4" id="KW-1185">Reference proteome</keyword>
<dbReference type="InParanoid" id="A0A6G9ICA9"/>